<dbReference type="Gene3D" id="3.40.30.10">
    <property type="entry name" value="Glutaredoxin"/>
    <property type="match status" value="1"/>
</dbReference>
<dbReference type="KEGG" id="ffu:CLAFUR5_07956"/>
<proteinExistence type="predicted"/>
<dbReference type="GeneID" id="71987834"/>
<dbReference type="PANTHER" id="PTHR33875:SF2">
    <property type="entry name" value="ACR183CP"/>
    <property type="match status" value="1"/>
</dbReference>
<dbReference type="OMA" id="IKFSRQN"/>
<dbReference type="OrthoDB" id="37297at2759"/>
<dbReference type="InterPro" id="IPR036249">
    <property type="entry name" value="Thioredoxin-like_sf"/>
</dbReference>
<name>A0A9Q8LF87_PASFU</name>
<gene>
    <name evidence="1" type="ORF">CLAFUR5_07956</name>
</gene>
<reference evidence="1" key="2">
    <citation type="journal article" date="2022" name="Microb. Genom.">
        <title>A chromosome-scale genome assembly of the tomato pathogen Cladosporium fulvum reveals a compartmentalized genome architecture and the presence of a dispensable chromosome.</title>
        <authorList>
            <person name="Zaccaron A.Z."/>
            <person name="Chen L.H."/>
            <person name="Samaras A."/>
            <person name="Stergiopoulos I."/>
        </authorList>
    </citation>
    <scope>NUCLEOTIDE SEQUENCE</scope>
    <source>
        <strain evidence="1">Race5_Kim</strain>
    </source>
</reference>
<dbReference type="AlphaFoldDB" id="A0A9Q8LF87"/>
<dbReference type="SUPFAM" id="SSF52833">
    <property type="entry name" value="Thioredoxin-like"/>
    <property type="match status" value="1"/>
</dbReference>
<dbReference type="PANTHER" id="PTHR33875">
    <property type="entry name" value="OS09G0542200 PROTEIN"/>
    <property type="match status" value="1"/>
</dbReference>
<accession>A0A9Q8LF87</accession>
<protein>
    <recommendedName>
        <fullName evidence="3">Thioredoxin-like fold domain-containing protein</fullName>
    </recommendedName>
</protein>
<keyword evidence="2" id="KW-1185">Reference proteome</keyword>
<evidence type="ECO:0000313" key="1">
    <source>
        <dbReference type="EMBL" id="UJO15593.1"/>
    </source>
</evidence>
<evidence type="ECO:0008006" key="3">
    <source>
        <dbReference type="Google" id="ProtNLM"/>
    </source>
</evidence>
<dbReference type="RefSeq" id="XP_047759959.1">
    <property type="nucleotide sequence ID" value="XM_047907104.1"/>
</dbReference>
<sequence>MALAPKYAGQKWVAAANPETLHTLELFLDYVCPFSKKMFDRVYHDVLPAARSKYADKVQFIFRQQIQPWHPSSTLVHEAGVAVLQTRPDKFWEFSKALFDKQTEYFDVNVVNETRNKTYERLAKLAGTVGVDSDTIYSKLEISTKPGKDGSLNVGNGVTNDLKPLVKHNRLQGIHVTPTVLFNGIVENGIGSSSSKQDWEEWLAKNIV</sequence>
<organism evidence="1 2">
    <name type="scientific">Passalora fulva</name>
    <name type="common">Tomato leaf mold</name>
    <name type="synonym">Cladosporium fulvum</name>
    <dbReference type="NCBI Taxonomy" id="5499"/>
    <lineage>
        <taxon>Eukaryota</taxon>
        <taxon>Fungi</taxon>
        <taxon>Dikarya</taxon>
        <taxon>Ascomycota</taxon>
        <taxon>Pezizomycotina</taxon>
        <taxon>Dothideomycetes</taxon>
        <taxon>Dothideomycetidae</taxon>
        <taxon>Mycosphaerellales</taxon>
        <taxon>Mycosphaerellaceae</taxon>
        <taxon>Fulvia</taxon>
    </lineage>
</organism>
<evidence type="ECO:0000313" key="2">
    <source>
        <dbReference type="Proteomes" id="UP000756132"/>
    </source>
</evidence>
<dbReference type="EMBL" id="CP090165">
    <property type="protein sequence ID" value="UJO15593.1"/>
    <property type="molecule type" value="Genomic_DNA"/>
</dbReference>
<reference evidence="1" key="1">
    <citation type="submission" date="2021-12" db="EMBL/GenBank/DDBJ databases">
        <authorList>
            <person name="Zaccaron A."/>
            <person name="Stergiopoulos I."/>
        </authorList>
    </citation>
    <scope>NUCLEOTIDE SEQUENCE</scope>
    <source>
        <strain evidence="1">Race5_Kim</strain>
    </source>
</reference>
<dbReference type="Proteomes" id="UP000756132">
    <property type="component" value="Chromosome 3"/>
</dbReference>